<dbReference type="InterPro" id="IPR051325">
    <property type="entry name" value="Nudix_hydrolase_domain"/>
</dbReference>
<dbReference type="InterPro" id="IPR020084">
    <property type="entry name" value="NUDIX_hydrolase_CS"/>
</dbReference>
<comment type="cofactor">
    <cofactor evidence="1">
        <name>Mg(2+)</name>
        <dbReference type="ChEBI" id="CHEBI:18420"/>
    </cofactor>
</comment>
<proteinExistence type="inferred from homology"/>
<evidence type="ECO:0000259" key="4">
    <source>
        <dbReference type="PROSITE" id="PS51462"/>
    </source>
</evidence>
<dbReference type="InterPro" id="IPR020476">
    <property type="entry name" value="Nudix_hydrolase"/>
</dbReference>
<evidence type="ECO:0000256" key="2">
    <source>
        <dbReference type="ARBA" id="ARBA00022801"/>
    </source>
</evidence>
<dbReference type="Proteomes" id="UP001337723">
    <property type="component" value="Chromosome"/>
</dbReference>
<feature type="domain" description="Nudix hydrolase" evidence="4">
    <location>
        <begin position="16"/>
        <end position="145"/>
    </location>
</feature>
<evidence type="ECO:0000313" key="5">
    <source>
        <dbReference type="EMBL" id="BDW87177.1"/>
    </source>
</evidence>
<comment type="similarity">
    <text evidence="3">Belongs to the Nudix hydrolase family.</text>
</comment>
<reference evidence="5 6" key="1">
    <citation type="submission" date="2023-01" db="EMBL/GenBank/DDBJ databases">
        <title>Complete genome sequence of Roseicyclus marinus strain Dej080120_10.</title>
        <authorList>
            <person name="Ueki S."/>
            <person name="Maruyama F."/>
        </authorList>
    </citation>
    <scope>NUCLEOTIDE SEQUENCE [LARGE SCALE GENOMIC DNA]</scope>
    <source>
        <strain evidence="5 6">Dej080120_10</strain>
    </source>
</reference>
<dbReference type="InterPro" id="IPR015797">
    <property type="entry name" value="NUDIX_hydrolase-like_dom_sf"/>
</dbReference>
<dbReference type="PROSITE" id="PS00893">
    <property type="entry name" value="NUDIX_BOX"/>
    <property type="match status" value="1"/>
</dbReference>
<dbReference type="GO" id="GO:0004081">
    <property type="term" value="F:bis(5'-nucleosyl)-tetraphosphatase (asymmetrical) activity"/>
    <property type="evidence" value="ECO:0007669"/>
    <property type="project" value="TreeGrafter"/>
</dbReference>
<dbReference type="RefSeq" id="WP_338273257.1">
    <property type="nucleotide sequence ID" value="NZ_AP027266.1"/>
</dbReference>
<dbReference type="GO" id="GO:0006167">
    <property type="term" value="P:AMP biosynthetic process"/>
    <property type="evidence" value="ECO:0007669"/>
    <property type="project" value="TreeGrafter"/>
</dbReference>
<dbReference type="SUPFAM" id="SSF55811">
    <property type="entry name" value="Nudix"/>
    <property type="match status" value="1"/>
</dbReference>
<dbReference type="PANTHER" id="PTHR21340:SF0">
    <property type="entry name" value="BIS(5'-NUCLEOSYL)-TETRAPHOSPHATASE [ASYMMETRICAL]"/>
    <property type="match status" value="1"/>
</dbReference>
<dbReference type="GO" id="GO:0006754">
    <property type="term" value="P:ATP biosynthetic process"/>
    <property type="evidence" value="ECO:0007669"/>
    <property type="project" value="TreeGrafter"/>
</dbReference>
<keyword evidence="2 3" id="KW-0378">Hydrolase</keyword>
<evidence type="ECO:0000256" key="1">
    <source>
        <dbReference type="ARBA" id="ARBA00001946"/>
    </source>
</evidence>
<dbReference type="InterPro" id="IPR000086">
    <property type="entry name" value="NUDIX_hydrolase_dom"/>
</dbReference>
<accession>A0AA48KJQ5</accession>
<evidence type="ECO:0000313" key="6">
    <source>
        <dbReference type="Proteomes" id="UP001337723"/>
    </source>
</evidence>
<dbReference type="PROSITE" id="PS51462">
    <property type="entry name" value="NUDIX"/>
    <property type="match status" value="1"/>
</dbReference>
<dbReference type="Pfam" id="PF00293">
    <property type="entry name" value="NUDIX"/>
    <property type="match status" value="1"/>
</dbReference>
<keyword evidence="6" id="KW-1185">Reference proteome</keyword>
<dbReference type="PRINTS" id="PR00502">
    <property type="entry name" value="NUDIXFAMILY"/>
</dbReference>
<evidence type="ECO:0000256" key="3">
    <source>
        <dbReference type="RuleBase" id="RU003476"/>
    </source>
</evidence>
<organism evidence="5 6">
    <name type="scientific">Roseicyclus marinus</name>
    <dbReference type="NCBI Taxonomy" id="2161673"/>
    <lineage>
        <taxon>Bacteria</taxon>
        <taxon>Pseudomonadati</taxon>
        <taxon>Pseudomonadota</taxon>
        <taxon>Alphaproteobacteria</taxon>
        <taxon>Rhodobacterales</taxon>
        <taxon>Roseobacteraceae</taxon>
        <taxon>Roseicyclus</taxon>
    </lineage>
</organism>
<dbReference type="EMBL" id="AP027266">
    <property type="protein sequence ID" value="BDW87177.1"/>
    <property type="molecule type" value="Genomic_DNA"/>
</dbReference>
<dbReference type="KEGG" id="rmai:MACH21_33540"/>
<dbReference type="AlphaFoldDB" id="A0AA48KJQ5"/>
<sequence>MNRRFGDWPEPGRPYVPRPGVYAVIASGDGILATFQEEPRPELQLPGGGIDPGEQPLRALYREVLEETGYAIHAPRKLGMFHRYTYMPEYDLFALKLCHVYLARLGPRRGAPSEPGHTAVFLPWDVAAERLAVSGDRHFLRVARALVQPR</sequence>
<name>A0AA48KJQ5_9RHOB</name>
<dbReference type="Gene3D" id="3.90.79.10">
    <property type="entry name" value="Nucleoside Triphosphate Pyrophosphohydrolase"/>
    <property type="match status" value="1"/>
</dbReference>
<dbReference type="PANTHER" id="PTHR21340">
    <property type="entry name" value="DIADENOSINE 5,5-P1,P4-TETRAPHOSPHATE PYROPHOSPHOHYDROLASE MUTT"/>
    <property type="match status" value="1"/>
</dbReference>
<protein>
    <submittedName>
        <fullName evidence="5">NUDIX hydrolase</fullName>
    </submittedName>
</protein>
<gene>
    <name evidence="5" type="ORF">MACH21_33540</name>
</gene>